<keyword evidence="2" id="KW-1185">Reference proteome</keyword>
<dbReference type="InterPro" id="IPR019600">
    <property type="entry name" value="Hemin_uptake_protein_HemP"/>
</dbReference>
<gene>
    <name evidence="1" type="ORF">LF1_26960</name>
</gene>
<dbReference type="AlphaFoldDB" id="A0A5B1CG36"/>
<comment type="caution">
    <text evidence="1">The sequence shown here is derived from an EMBL/GenBank/DDBJ whole genome shotgun (WGS) entry which is preliminary data.</text>
</comment>
<dbReference type="Proteomes" id="UP000322699">
    <property type="component" value="Unassembled WGS sequence"/>
</dbReference>
<organism evidence="1 2">
    <name type="scientific">Rubripirellula obstinata</name>
    <dbReference type="NCBI Taxonomy" id="406547"/>
    <lineage>
        <taxon>Bacteria</taxon>
        <taxon>Pseudomonadati</taxon>
        <taxon>Planctomycetota</taxon>
        <taxon>Planctomycetia</taxon>
        <taxon>Pirellulales</taxon>
        <taxon>Pirellulaceae</taxon>
        <taxon>Rubripirellula</taxon>
    </lineage>
</organism>
<evidence type="ECO:0000313" key="1">
    <source>
        <dbReference type="EMBL" id="KAA1260157.1"/>
    </source>
</evidence>
<sequence length="76" mass="8444">MQVRPNDALDVSGHETKPVIPATDCNLAIGPVAKHAGSKVIRFDDLAKCGDEVWIEHAGQLYRLRKTRHQKLVLSK</sequence>
<name>A0A5B1CG36_9BACT</name>
<dbReference type="OrthoDB" id="290460at2"/>
<protein>
    <submittedName>
        <fullName evidence="1">Hemin uptake protein hemP</fullName>
    </submittedName>
</protein>
<dbReference type="Gene3D" id="2.10.70.10">
    <property type="entry name" value="Complement Module, domain 1"/>
    <property type="match status" value="1"/>
</dbReference>
<dbReference type="EMBL" id="VRLW01000001">
    <property type="protein sequence ID" value="KAA1260157.1"/>
    <property type="molecule type" value="Genomic_DNA"/>
</dbReference>
<evidence type="ECO:0000313" key="2">
    <source>
        <dbReference type="Proteomes" id="UP000322699"/>
    </source>
</evidence>
<dbReference type="Pfam" id="PF10636">
    <property type="entry name" value="hemP"/>
    <property type="match status" value="1"/>
</dbReference>
<accession>A0A5B1CG36</accession>
<proteinExistence type="predicted"/>
<dbReference type="RefSeq" id="WP_068262506.1">
    <property type="nucleotide sequence ID" value="NZ_LWSK01000036.1"/>
</dbReference>
<reference evidence="1 2" key="1">
    <citation type="submission" date="2019-08" db="EMBL/GenBank/DDBJ databases">
        <title>Deep-cultivation of Planctomycetes and their phenomic and genomic characterization uncovers novel biology.</title>
        <authorList>
            <person name="Wiegand S."/>
            <person name="Jogler M."/>
            <person name="Boedeker C."/>
            <person name="Pinto D."/>
            <person name="Vollmers J."/>
            <person name="Rivas-Marin E."/>
            <person name="Kohn T."/>
            <person name="Peeters S.H."/>
            <person name="Heuer A."/>
            <person name="Rast P."/>
            <person name="Oberbeckmann S."/>
            <person name="Bunk B."/>
            <person name="Jeske O."/>
            <person name="Meyerdierks A."/>
            <person name="Storesund J.E."/>
            <person name="Kallscheuer N."/>
            <person name="Luecker S."/>
            <person name="Lage O.M."/>
            <person name="Pohl T."/>
            <person name="Merkel B.J."/>
            <person name="Hornburger P."/>
            <person name="Mueller R.-W."/>
            <person name="Bruemmer F."/>
            <person name="Labrenz M."/>
            <person name="Spormann A.M."/>
            <person name="Op Den Camp H."/>
            <person name="Overmann J."/>
            <person name="Amann R."/>
            <person name="Jetten M.S.M."/>
            <person name="Mascher T."/>
            <person name="Medema M.H."/>
            <person name="Devos D.P."/>
            <person name="Kaster A.-K."/>
            <person name="Ovreas L."/>
            <person name="Rohde M."/>
            <person name="Galperin M.Y."/>
            <person name="Jogler C."/>
        </authorList>
    </citation>
    <scope>NUCLEOTIDE SEQUENCE [LARGE SCALE GENOMIC DNA]</scope>
    <source>
        <strain evidence="1 2">LF1</strain>
    </source>
</reference>